<dbReference type="Proteomes" id="UP001237642">
    <property type="component" value="Unassembled WGS sequence"/>
</dbReference>
<evidence type="ECO:0000313" key="7">
    <source>
        <dbReference type="Proteomes" id="UP001237642"/>
    </source>
</evidence>
<comment type="similarity">
    <text evidence="5">Belongs to the mitochondrial carrier (TC 2.A.29) family.</text>
</comment>
<dbReference type="PROSITE" id="PS50920">
    <property type="entry name" value="SOLCAR"/>
    <property type="match status" value="1"/>
</dbReference>
<dbReference type="InterPro" id="IPR018108">
    <property type="entry name" value="MCP_transmembrane"/>
</dbReference>
<evidence type="ECO:0000256" key="5">
    <source>
        <dbReference type="RuleBase" id="RU000488"/>
    </source>
</evidence>
<feature type="repeat" description="Solcar" evidence="4">
    <location>
        <begin position="321"/>
        <end position="405"/>
    </location>
</feature>
<gene>
    <name evidence="6" type="ORF">POM88_009524</name>
</gene>
<evidence type="ECO:0000256" key="4">
    <source>
        <dbReference type="PROSITE-ProRule" id="PRU00282"/>
    </source>
</evidence>
<evidence type="ECO:0000256" key="1">
    <source>
        <dbReference type="ARBA" id="ARBA00004141"/>
    </source>
</evidence>
<name>A0AAD8N8E8_9APIA</name>
<dbReference type="Pfam" id="PF00153">
    <property type="entry name" value="Mito_carr"/>
    <property type="match status" value="1"/>
</dbReference>
<protein>
    <submittedName>
        <fullName evidence="6">Uncharacterized protein</fullName>
    </submittedName>
</protein>
<dbReference type="PANTHER" id="PTHR46080">
    <property type="entry name" value="MITOCHONDRIAL SUBSTRATE CARRIER FAMILY PROTEIN J"/>
    <property type="match status" value="1"/>
</dbReference>
<reference evidence="6" key="2">
    <citation type="submission" date="2023-05" db="EMBL/GenBank/DDBJ databases">
        <authorList>
            <person name="Schelkunov M.I."/>
        </authorList>
    </citation>
    <scope>NUCLEOTIDE SEQUENCE</scope>
    <source>
        <strain evidence="6">Hsosn_3</strain>
        <tissue evidence="6">Leaf</tissue>
    </source>
</reference>
<dbReference type="InterPro" id="IPR023395">
    <property type="entry name" value="MCP_dom_sf"/>
</dbReference>
<dbReference type="EMBL" id="JAUIZM010000002">
    <property type="protein sequence ID" value="KAK1399661.1"/>
    <property type="molecule type" value="Genomic_DNA"/>
</dbReference>
<keyword evidence="3 4" id="KW-0472">Membrane</keyword>
<dbReference type="PANTHER" id="PTHR46080:SF3">
    <property type="entry name" value="MITOCHONDRIAL SUBSTRATE CARRIER FAMILY PROTEIN"/>
    <property type="match status" value="1"/>
</dbReference>
<accession>A0AAD8N8E8</accession>
<keyword evidence="2 4" id="KW-0812">Transmembrane</keyword>
<organism evidence="6 7">
    <name type="scientific">Heracleum sosnowskyi</name>
    <dbReference type="NCBI Taxonomy" id="360622"/>
    <lineage>
        <taxon>Eukaryota</taxon>
        <taxon>Viridiplantae</taxon>
        <taxon>Streptophyta</taxon>
        <taxon>Embryophyta</taxon>
        <taxon>Tracheophyta</taxon>
        <taxon>Spermatophyta</taxon>
        <taxon>Magnoliopsida</taxon>
        <taxon>eudicotyledons</taxon>
        <taxon>Gunneridae</taxon>
        <taxon>Pentapetalae</taxon>
        <taxon>asterids</taxon>
        <taxon>campanulids</taxon>
        <taxon>Apiales</taxon>
        <taxon>Apiaceae</taxon>
        <taxon>Apioideae</taxon>
        <taxon>apioid superclade</taxon>
        <taxon>Tordylieae</taxon>
        <taxon>Tordyliinae</taxon>
        <taxon>Heracleum</taxon>
    </lineage>
</organism>
<dbReference type="SUPFAM" id="SSF103506">
    <property type="entry name" value="Mitochondrial carrier"/>
    <property type="match status" value="1"/>
</dbReference>
<comment type="caution">
    <text evidence="6">The sequence shown here is derived from an EMBL/GenBank/DDBJ whole genome shotgun (WGS) entry which is preliminary data.</text>
</comment>
<dbReference type="AlphaFoldDB" id="A0AAD8N8E8"/>
<comment type="subcellular location">
    <subcellularLocation>
        <location evidence="1">Membrane</location>
        <topology evidence="1">Multi-pass membrane protein</topology>
    </subcellularLocation>
</comment>
<evidence type="ECO:0000313" key="6">
    <source>
        <dbReference type="EMBL" id="KAK1399661.1"/>
    </source>
</evidence>
<dbReference type="GO" id="GO:0016020">
    <property type="term" value="C:membrane"/>
    <property type="evidence" value="ECO:0007669"/>
    <property type="project" value="UniProtKB-SubCell"/>
</dbReference>
<reference evidence="6" key="1">
    <citation type="submission" date="2023-02" db="EMBL/GenBank/DDBJ databases">
        <title>Genome of toxic invasive species Heracleum sosnowskyi carries increased number of genes despite the absence of recent whole-genome duplications.</title>
        <authorList>
            <person name="Schelkunov M."/>
            <person name="Shtratnikova V."/>
            <person name="Makarenko M."/>
            <person name="Klepikova A."/>
            <person name="Omelchenko D."/>
            <person name="Novikova G."/>
            <person name="Obukhova E."/>
            <person name="Bogdanov V."/>
            <person name="Penin A."/>
            <person name="Logacheva M."/>
        </authorList>
    </citation>
    <scope>NUCLEOTIDE SEQUENCE</scope>
    <source>
        <strain evidence="6">Hsosn_3</strain>
        <tissue evidence="6">Leaf</tissue>
    </source>
</reference>
<evidence type="ECO:0000256" key="2">
    <source>
        <dbReference type="ARBA" id="ARBA00022692"/>
    </source>
</evidence>
<proteinExistence type="inferred from homology"/>
<evidence type="ECO:0000256" key="3">
    <source>
        <dbReference type="ARBA" id="ARBA00023136"/>
    </source>
</evidence>
<sequence>MKLRKRTLTEMKYEKMIDVKDEDLKQLKVSQPYAPYVFDESPEKVYVVQTPAMPLYALDSVASHVKSIERALATAFFLLNLLRIIGKWFINFTNTNLQKVSFSSEIVEPTVCDVQTNSLKEPPDKKKLNKPTNMWFKIKEAIYICVIELLEDVTYDEIKVFLRCSKIKDNHQTKKNYEEICVNKGTRSRKWNCCDSYLEDSLVHLILQNLNESPQMLSGKDYIFVTLAKFEQRRENIILKQVDRGKVMKIEKVEHKMFVWDGSQNSKISASVTMIHHFIFFPVEMRVDKDIHAESLTNGLVSLIGIELVSKFLYISCRLNKTKFYAVGAGIFSGITVALYPISVVKTRLQVVSKNSTERNAFSIIRGLLKAEGIPGLYRGFSTVITGAIPVRVIFLTALETTKVAAFSVVEPLKVSEPTQAAIQCGCSH</sequence>
<keyword evidence="7" id="KW-1185">Reference proteome</keyword>
<keyword evidence="5" id="KW-0813">Transport</keyword>
<dbReference type="Gene3D" id="1.50.40.10">
    <property type="entry name" value="Mitochondrial carrier domain"/>
    <property type="match status" value="1"/>
</dbReference>